<dbReference type="Gene3D" id="1.10.10.10">
    <property type="entry name" value="Winged helix-like DNA-binding domain superfamily/Winged helix DNA-binding domain"/>
    <property type="match status" value="1"/>
</dbReference>
<dbReference type="Proteomes" id="UP000277191">
    <property type="component" value="Chromosome 2"/>
</dbReference>
<dbReference type="SMART" id="SM00448">
    <property type="entry name" value="REC"/>
    <property type="match status" value="1"/>
</dbReference>
<dbReference type="InterPro" id="IPR058245">
    <property type="entry name" value="NreC/VraR/RcsB-like_REC"/>
</dbReference>
<accession>A0A109EGH3</accession>
<dbReference type="GO" id="GO:0000160">
    <property type="term" value="P:phosphorelay signal transduction system"/>
    <property type="evidence" value="ECO:0007669"/>
    <property type="project" value="InterPro"/>
</dbReference>
<dbReference type="GeneID" id="300974763"/>
<keyword evidence="1" id="KW-0597">Phosphoprotein</keyword>
<dbReference type="InterPro" id="IPR036388">
    <property type="entry name" value="WH-like_DNA-bd_sf"/>
</dbReference>
<dbReference type="SMART" id="SM00421">
    <property type="entry name" value="HTH_LUXR"/>
    <property type="match status" value="1"/>
</dbReference>
<dbReference type="AlphaFoldDB" id="A0A109EGH3"/>
<dbReference type="RefSeq" id="WP_050014196.1">
    <property type="nucleotide sequence ID" value="NZ_CP034546.1"/>
</dbReference>
<evidence type="ECO:0000313" key="3">
    <source>
        <dbReference type="EMBL" id="AZQ53148.1"/>
    </source>
</evidence>
<dbReference type="CDD" id="cd06170">
    <property type="entry name" value="LuxR_C_like"/>
    <property type="match status" value="1"/>
</dbReference>
<dbReference type="Pfam" id="PF00072">
    <property type="entry name" value="Response_reg"/>
    <property type="match status" value="1"/>
</dbReference>
<proteinExistence type="predicted"/>
<dbReference type="EMBL" id="CP034546">
    <property type="protein sequence ID" value="AZQ53148.1"/>
    <property type="molecule type" value="Genomic_DNA"/>
</dbReference>
<dbReference type="PANTHER" id="PTHR43214:SF17">
    <property type="entry name" value="TRANSCRIPTIONAL REGULATORY PROTEIN RCSB"/>
    <property type="match status" value="1"/>
</dbReference>
<dbReference type="GO" id="GO:0003677">
    <property type="term" value="F:DNA binding"/>
    <property type="evidence" value="ECO:0007669"/>
    <property type="project" value="UniProtKB-KW"/>
</dbReference>
<dbReference type="SUPFAM" id="SSF46894">
    <property type="entry name" value="C-terminal effector domain of the bipartite response regulators"/>
    <property type="match status" value="1"/>
</dbReference>
<dbReference type="PANTHER" id="PTHR43214">
    <property type="entry name" value="TWO-COMPONENT RESPONSE REGULATOR"/>
    <property type="match status" value="1"/>
</dbReference>
<dbReference type="InterPro" id="IPR011006">
    <property type="entry name" value="CheY-like_superfamily"/>
</dbReference>
<dbReference type="InterPro" id="IPR039420">
    <property type="entry name" value="WalR-like"/>
</dbReference>
<dbReference type="Gene3D" id="3.40.50.2300">
    <property type="match status" value="1"/>
</dbReference>
<dbReference type="InterPro" id="IPR016032">
    <property type="entry name" value="Sig_transdc_resp-reg_C-effctor"/>
</dbReference>
<dbReference type="InterPro" id="IPR000792">
    <property type="entry name" value="Tscrpt_reg_LuxR_C"/>
</dbReference>
<protein>
    <submittedName>
        <fullName evidence="3">Response regulator transcription factor</fullName>
    </submittedName>
</protein>
<dbReference type="CDD" id="cd17535">
    <property type="entry name" value="REC_NarL-like"/>
    <property type="match status" value="1"/>
</dbReference>
<evidence type="ECO:0000313" key="4">
    <source>
        <dbReference type="Proteomes" id="UP000277191"/>
    </source>
</evidence>
<dbReference type="GO" id="GO:0006355">
    <property type="term" value="P:regulation of DNA-templated transcription"/>
    <property type="evidence" value="ECO:0007669"/>
    <property type="project" value="InterPro"/>
</dbReference>
<dbReference type="Pfam" id="PF00196">
    <property type="entry name" value="GerE"/>
    <property type="match status" value="1"/>
</dbReference>
<dbReference type="PROSITE" id="PS50110">
    <property type="entry name" value="RESPONSE_REGULATORY"/>
    <property type="match status" value="1"/>
</dbReference>
<organism evidence="3 4">
    <name type="scientific">Burkholderia cenocepacia</name>
    <dbReference type="NCBI Taxonomy" id="95486"/>
    <lineage>
        <taxon>Bacteria</taxon>
        <taxon>Pseudomonadati</taxon>
        <taxon>Pseudomonadota</taxon>
        <taxon>Betaproteobacteria</taxon>
        <taxon>Burkholderiales</taxon>
        <taxon>Burkholderiaceae</taxon>
        <taxon>Burkholderia</taxon>
        <taxon>Burkholderia cepacia complex</taxon>
    </lineage>
</organism>
<dbReference type="PROSITE" id="PS50043">
    <property type="entry name" value="HTH_LUXR_2"/>
    <property type="match status" value="1"/>
</dbReference>
<reference evidence="3 4" key="1">
    <citation type="submission" date="2018-12" db="EMBL/GenBank/DDBJ databases">
        <title>Cadmium resistance mechanism in endophytic bacteria Burkholderia cenocepacia YG-3.</title>
        <authorList>
            <person name="Zhang X."/>
            <person name="Wang X."/>
            <person name="Zhu Y."/>
        </authorList>
    </citation>
    <scope>NUCLEOTIDE SEQUENCE [LARGE SCALE GENOMIC DNA]</scope>
    <source>
        <strain evidence="3 4">YG-3</strain>
    </source>
</reference>
<evidence type="ECO:0000256" key="1">
    <source>
        <dbReference type="ARBA" id="ARBA00022553"/>
    </source>
</evidence>
<keyword evidence="2" id="KW-0238">DNA-binding</keyword>
<dbReference type="PRINTS" id="PR00038">
    <property type="entry name" value="HTHLUXR"/>
</dbReference>
<sequence length="213" mass="23174">MAWRVVLADDHPIMLLGCRLLIEQNGMEVVGEARDSSELMSILAHVACDIVITDFSMPNTGRADGLAMLSTLRRDHGALPVIVLTNMANAGLLRAMLNEGVLGIVEKGAEKSELFAAVRTALRGAIYISARLQRELTKLGLTEMESQRAANLTPRELEVLRLLASGKSPTEVGQILHRTIKTVSWAKTSAKRKLGLKSDAELYEYVVNLGLIG</sequence>
<dbReference type="InterPro" id="IPR001789">
    <property type="entry name" value="Sig_transdc_resp-reg_receiver"/>
</dbReference>
<name>A0A109EGH3_9BURK</name>
<gene>
    <name evidence="3" type="ORF">D5R55_19390</name>
</gene>
<evidence type="ECO:0000256" key="2">
    <source>
        <dbReference type="ARBA" id="ARBA00023125"/>
    </source>
</evidence>
<dbReference type="SUPFAM" id="SSF52172">
    <property type="entry name" value="CheY-like"/>
    <property type="match status" value="1"/>
</dbReference>